<evidence type="ECO:0000256" key="1">
    <source>
        <dbReference type="SAM" id="Phobius"/>
    </source>
</evidence>
<name>A0A1P8MYY7_9RHOB</name>
<protein>
    <submittedName>
        <fullName evidence="2">Uncharacterized protein</fullName>
    </submittedName>
</protein>
<proteinExistence type="predicted"/>
<keyword evidence="1" id="KW-0812">Transmembrane</keyword>
<dbReference type="KEGG" id="tom:BWR18_17685"/>
<evidence type="ECO:0000313" key="2">
    <source>
        <dbReference type="EMBL" id="APX13307.1"/>
    </source>
</evidence>
<dbReference type="AlphaFoldDB" id="A0A1P8MYY7"/>
<evidence type="ECO:0000313" key="3">
    <source>
        <dbReference type="Proteomes" id="UP000186336"/>
    </source>
</evidence>
<keyword evidence="1" id="KW-1133">Transmembrane helix</keyword>
<keyword evidence="3" id="KW-1185">Reference proteome</keyword>
<keyword evidence="1" id="KW-0472">Membrane</keyword>
<dbReference type="EMBL" id="CP019312">
    <property type="protein sequence ID" value="APX13307.1"/>
    <property type="molecule type" value="Genomic_DNA"/>
</dbReference>
<accession>A0A1P8MYY7</accession>
<gene>
    <name evidence="2" type="ORF">BWR18_17685</name>
</gene>
<dbReference type="Proteomes" id="UP000186336">
    <property type="component" value="Chromosome"/>
</dbReference>
<reference evidence="2 3" key="1">
    <citation type="submission" date="2017-01" db="EMBL/GenBank/DDBJ databases">
        <title>Complete genome of Tateyamaria omphalii DOK1-4 isolated from seawater in Dokdo.</title>
        <authorList>
            <person name="Kim J.H."/>
            <person name="Chi W.-J."/>
        </authorList>
    </citation>
    <scope>NUCLEOTIDE SEQUENCE [LARGE SCALE GENOMIC DNA]</scope>
    <source>
        <strain evidence="2 3">DOK1-4</strain>
    </source>
</reference>
<feature type="transmembrane region" description="Helical" evidence="1">
    <location>
        <begin position="23"/>
        <end position="42"/>
    </location>
</feature>
<organism evidence="2 3">
    <name type="scientific">Tateyamaria omphalii</name>
    <dbReference type="NCBI Taxonomy" id="299262"/>
    <lineage>
        <taxon>Bacteria</taxon>
        <taxon>Pseudomonadati</taxon>
        <taxon>Pseudomonadota</taxon>
        <taxon>Alphaproteobacteria</taxon>
        <taxon>Rhodobacterales</taxon>
        <taxon>Roseobacteraceae</taxon>
        <taxon>Tateyamaria</taxon>
    </lineage>
</organism>
<sequence>MIACDTVNNQGLSKETSRHMTRLVLVIILAGTTFLTACGSAPQDVTRGQGVPFGFVPLTPDYDGATSQRAAVDLLSFS</sequence>